<dbReference type="PATRIC" id="fig|1348657.5.peg.1239"/>
<dbReference type="OrthoDB" id="4761345at2"/>
<dbReference type="Proteomes" id="UP000015455">
    <property type="component" value="Unassembled WGS sequence"/>
</dbReference>
<comment type="caution">
    <text evidence="1">The sequence shown here is derived from an EMBL/GenBank/DDBJ whole genome shotgun (WGS) entry which is preliminary data.</text>
</comment>
<name>T0ATS4_9RHOO</name>
<organism evidence="1 2">
    <name type="scientific">Thauera terpenica 58Eu</name>
    <dbReference type="NCBI Taxonomy" id="1348657"/>
    <lineage>
        <taxon>Bacteria</taxon>
        <taxon>Pseudomonadati</taxon>
        <taxon>Pseudomonadota</taxon>
        <taxon>Betaproteobacteria</taxon>
        <taxon>Rhodocyclales</taxon>
        <taxon>Zoogloeaceae</taxon>
        <taxon>Thauera</taxon>
    </lineage>
</organism>
<dbReference type="RefSeq" id="WP_021248671.1">
    <property type="nucleotide sequence ID" value="NZ_ATJV01000047.1"/>
</dbReference>
<evidence type="ECO:0000313" key="1">
    <source>
        <dbReference type="EMBL" id="EPZ16239.1"/>
    </source>
</evidence>
<gene>
    <name evidence="1" type="ORF">M622_13505</name>
</gene>
<dbReference type="EMBL" id="ATJV01000047">
    <property type="protein sequence ID" value="EPZ16239.1"/>
    <property type="molecule type" value="Genomic_DNA"/>
</dbReference>
<reference evidence="1 2" key="1">
    <citation type="submission" date="2013-06" db="EMBL/GenBank/DDBJ databases">
        <title>Draft genome sequence of Thauera terpenica.</title>
        <authorList>
            <person name="Liu B."/>
            <person name="Frostegard A.H."/>
            <person name="Shapleigh J.P."/>
        </authorList>
    </citation>
    <scope>NUCLEOTIDE SEQUENCE [LARGE SCALE GENOMIC DNA]</scope>
    <source>
        <strain evidence="1 2">58Eu</strain>
    </source>
</reference>
<sequence>MQMRPEVQLAAMIKAMSDVIIPALPQGNMLAVEQANLVVGMLNLMQTQLPVQFRFDRDELQRLVEAAQQLKAVGTEDRVTAAGLEQVAVPCARATEVLERCKAGPDELYAAILQLRGALCALVDASATSADIGARECIESILLAMSKEQLLRDRALMKPQRWEPDPAAVPDIDTLVGR</sequence>
<keyword evidence="2" id="KW-1185">Reference proteome</keyword>
<protein>
    <submittedName>
        <fullName evidence="1">Uncharacterized protein</fullName>
    </submittedName>
</protein>
<accession>T0ATS4</accession>
<proteinExistence type="predicted"/>
<dbReference type="eggNOG" id="ENOG5033177">
    <property type="taxonomic scope" value="Bacteria"/>
</dbReference>
<dbReference type="AlphaFoldDB" id="T0ATS4"/>
<evidence type="ECO:0000313" key="2">
    <source>
        <dbReference type="Proteomes" id="UP000015455"/>
    </source>
</evidence>